<reference evidence="1" key="1">
    <citation type="submission" date="2023-04" db="EMBL/GenBank/DDBJ databases">
        <title>Draft Genome sequencing of Naganishia species isolated from polar environments using Oxford Nanopore Technology.</title>
        <authorList>
            <person name="Leo P."/>
            <person name="Venkateswaran K."/>
        </authorList>
    </citation>
    <scope>NUCLEOTIDE SEQUENCE</scope>
    <source>
        <strain evidence="1">MNA-CCFEE 5425</strain>
    </source>
</reference>
<gene>
    <name evidence="1" type="ORF">QFC22_001474</name>
</gene>
<dbReference type="Proteomes" id="UP001243375">
    <property type="component" value="Unassembled WGS sequence"/>
</dbReference>
<organism evidence="1 2">
    <name type="scientific">Naganishia vaughanmartiniae</name>
    <dbReference type="NCBI Taxonomy" id="1424756"/>
    <lineage>
        <taxon>Eukaryota</taxon>
        <taxon>Fungi</taxon>
        <taxon>Dikarya</taxon>
        <taxon>Basidiomycota</taxon>
        <taxon>Agaricomycotina</taxon>
        <taxon>Tremellomycetes</taxon>
        <taxon>Filobasidiales</taxon>
        <taxon>Filobasidiaceae</taxon>
        <taxon>Naganishia</taxon>
    </lineage>
</organism>
<name>A0ACC2XI17_9TREE</name>
<accession>A0ACC2XI17</accession>
<sequence length="1719" mass="192256">MSEDLPSHLQRLVLSQTAQGPADHDKKAWEDLLDRWEAEGDEFEEQIEGVDQEQPRYEPLPTLLDFYKPGPEALALPRVDDEAHHRTIDQEHLPNGEPRTLPLVDGTAGPSSSGAEYALADRIRAHIREPSIIQSLQELLASEADAAEIEFEVLQIFGMQGEGFDLTAQSLDPQIRPFLAPLLKPVSHNQRNRRAGARGRDGDERFALPTSQAEADARIQAQLAQAENRPLWTGERKAVQEEEQYPHVYKSSSVNSALSYGGRMALPVGTQTRETDISSEVVIPPANPIPMKLKERLISIEELDPLAAGCFPGYKSLNRIQSIVQPIAMNTNENMLVCAPTGAGKTDVAIMSILRVLSQHLRDNITRLDRNSIEKDKFKIIYVAPMKALAAEITRKFAKRLAWLGIIVKELTGDMQLTKQEIQATQVIVTTPEKWDVVTRKPTGEGELASLVKLLIIDEVHLLNEDRGAVIETIVARTLRQASQRAVESSQSLIRIVGLSATLPNYMDVSDFLKVNRYQGLFFFDASFRPVPLEQHFIGVKGKVRSEQSRRNLDQAVFDKVSANLAEGHQVMVFVHARKETVKSGEKLKEMAQEEGVLDDFSCQDQVQFDAFRREIATSKNKEMKQLFDSGIGIHHAGMLRSDRNMMERMFEANCLKVLVCTATLAWGVNLPAHAVVIKGTQVYDSGRGSWVDLSILDVLQIFGRAGRPGYETSGVGYICTTADKLDHYISAILTQHPIESKYGKTFLYATTPSLVPGMLDAMNAEISLGTIATVSEAVEWLGYTYLYVRMRRNPFLYGMEHDVLQEDPQLVNKRNSLVRTAGRRLAEANMVIFDEINNKFHITDLGRIAAKYYLKHETIEVFNKQFRSRLSEADTIALLSQSTEFNQLQVRDNELEELKTLAKDVIPCQVKGGTDTIPGKVNILLQAYICGAPIEDFALVSDTAYVAQNSGRIIRALLEIAMSRKWANASAVLAAMSKSIEKRLWPFQNPLRQSHLQREVIRNLEMYADDLAPIELAEKSAMEVGQLIRSNDKHGSAVLTAAKQFPTVDIRYALRPLSNDMLRVEVTLEKKFVWNANVHGGAEPFYVWIEDETGMSIYQSQHVLFRQVTKTIDLEFVVPILSEVPGNITVRVISDRWVGSEDEMVIDLTNLVMPARNCQYTPLLDLPLLSVNSAFGASPLRDAYSRLFTTFNPIQTQAFWTLFHTDSNVLLSAPTVSGKSTLVDVAAWRTVDKHRGGRILYVCHPSTASDTFARVKKDTLMYSSLRMMLLRGQADYSAHQSVSTVLGVSTPGNALSNLTDYGSFFEDLSLVVFDDLHLLDPEYEMLILRVLECSHRKNTRIIGCASSLYDGSDLAEWLRVPESGRFFFRPTDRSTAMTTTVQPFSIPHSPTLLKSMVKPVYAAIKANVEEGAIVVVPSLKQCHIVALELITRSGMEMDLNGFLSDTGFDVEPFLTRVIDKSLIEPMLHGIGIWYAGMQPRDSLLVLQLFAAGILRALVVPRESCWTLKALAGTVIIMGAQYMEFVRSGNPGSAPESKLRNYSLTELTKMQSFAARPRPTNAAMRNHIGSGATGRFHLLCQAEQQELYLKFLNEGLPLESSLIATLKRTSDVPSIAAMHDMLDDVSAWSTQVLHRSKLPSRQDFLDILSWSFLWKRISANPTFYGAALGLENERLSRLVDEYLESYFEAKRRVKVDNGHVTQHDTAEEAEATEAMRQLD</sequence>
<proteinExistence type="predicted"/>
<comment type="caution">
    <text evidence="1">The sequence shown here is derived from an EMBL/GenBank/DDBJ whole genome shotgun (WGS) entry which is preliminary data.</text>
</comment>
<dbReference type="EMBL" id="JASBWU010000003">
    <property type="protein sequence ID" value="KAJ9123276.1"/>
    <property type="molecule type" value="Genomic_DNA"/>
</dbReference>
<evidence type="ECO:0000313" key="1">
    <source>
        <dbReference type="EMBL" id="KAJ9123276.1"/>
    </source>
</evidence>
<protein>
    <submittedName>
        <fullName evidence="1">Uncharacterized protein</fullName>
    </submittedName>
</protein>
<evidence type="ECO:0000313" key="2">
    <source>
        <dbReference type="Proteomes" id="UP001243375"/>
    </source>
</evidence>
<keyword evidence="2" id="KW-1185">Reference proteome</keyword>